<dbReference type="GO" id="GO:0006865">
    <property type="term" value="P:amino acid transport"/>
    <property type="evidence" value="ECO:0007669"/>
    <property type="project" value="TreeGrafter"/>
</dbReference>
<feature type="transmembrane region" description="Helical" evidence="12">
    <location>
        <begin position="761"/>
        <end position="780"/>
    </location>
</feature>
<dbReference type="GO" id="GO:0046872">
    <property type="term" value="F:metal ion binding"/>
    <property type="evidence" value="ECO:0007669"/>
    <property type="project" value="UniProtKB-KW"/>
</dbReference>
<reference evidence="13" key="1">
    <citation type="submission" date="2020-11" db="EMBL/GenBank/DDBJ databases">
        <authorList>
            <person name="Tran Van P."/>
        </authorList>
    </citation>
    <scope>NUCLEOTIDE SEQUENCE</scope>
</reference>
<evidence type="ECO:0000256" key="1">
    <source>
        <dbReference type="ARBA" id="ARBA00004141"/>
    </source>
</evidence>
<organism evidence="13">
    <name type="scientific">Cyprideis torosa</name>
    <dbReference type="NCBI Taxonomy" id="163714"/>
    <lineage>
        <taxon>Eukaryota</taxon>
        <taxon>Metazoa</taxon>
        <taxon>Ecdysozoa</taxon>
        <taxon>Arthropoda</taxon>
        <taxon>Crustacea</taxon>
        <taxon>Oligostraca</taxon>
        <taxon>Ostracoda</taxon>
        <taxon>Podocopa</taxon>
        <taxon>Podocopida</taxon>
        <taxon>Cytherocopina</taxon>
        <taxon>Cytheroidea</taxon>
        <taxon>Cytherideidae</taxon>
        <taxon>Cyprideis</taxon>
    </lineage>
</organism>
<feature type="region of interest" description="Disordered" evidence="11">
    <location>
        <begin position="1"/>
        <end position="139"/>
    </location>
</feature>
<feature type="disulfide bond" evidence="9">
    <location>
        <begin position="371"/>
        <end position="381"/>
    </location>
</feature>
<feature type="binding site" evidence="8">
    <location>
        <position position="270"/>
    </location>
    <ligand>
        <name>Na(+)</name>
        <dbReference type="ChEBI" id="CHEBI:29101"/>
        <label>1</label>
    </ligand>
</feature>
<evidence type="ECO:0000256" key="6">
    <source>
        <dbReference type="ARBA" id="ARBA00022989"/>
    </source>
</evidence>
<evidence type="ECO:0000256" key="7">
    <source>
        <dbReference type="ARBA" id="ARBA00023136"/>
    </source>
</evidence>
<dbReference type="PRINTS" id="PR00176">
    <property type="entry name" value="NANEUSMPORT"/>
</dbReference>
<keyword evidence="4 10" id="KW-0812">Transmembrane</keyword>
<feature type="binding site" evidence="8">
    <location>
        <position position="266"/>
    </location>
    <ligand>
        <name>Na(+)</name>
        <dbReference type="ChEBI" id="CHEBI:29101"/>
        <label>1</label>
    </ligand>
</feature>
<feature type="transmembrane region" description="Helical" evidence="12">
    <location>
        <begin position="287"/>
        <end position="313"/>
    </location>
</feature>
<feature type="transmembrane region" description="Helical" evidence="12">
    <location>
        <begin position="257"/>
        <end position="275"/>
    </location>
</feature>
<keyword evidence="8" id="KW-0479">Metal-binding</keyword>
<dbReference type="Pfam" id="PF00209">
    <property type="entry name" value="SNF"/>
    <property type="match status" value="2"/>
</dbReference>
<feature type="transmembrane region" description="Helical" evidence="12">
    <location>
        <begin position="566"/>
        <end position="588"/>
    </location>
</feature>
<feature type="binding site" evidence="8">
    <location>
        <position position="611"/>
    </location>
    <ligand>
        <name>Na(+)</name>
        <dbReference type="ChEBI" id="CHEBI:29101"/>
        <label>1</label>
    </ligand>
</feature>
<evidence type="ECO:0000313" key="13">
    <source>
        <dbReference type="EMBL" id="CAD7226170.1"/>
    </source>
</evidence>
<feature type="transmembrane region" description="Helical" evidence="12">
    <location>
        <begin position="641"/>
        <end position="659"/>
    </location>
</feature>
<dbReference type="GO" id="GO:0035725">
    <property type="term" value="P:sodium ion transmembrane transport"/>
    <property type="evidence" value="ECO:0007669"/>
    <property type="project" value="TreeGrafter"/>
</dbReference>
<feature type="transmembrane region" description="Helical" evidence="12">
    <location>
        <begin position="665"/>
        <end position="684"/>
    </location>
</feature>
<keyword evidence="6 12" id="KW-1133">Transmembrane helix</keyword>
<evidence type="ECO:0000256" key="10">
    <source>
        <dbReference type="RuleBase" id="RU003732"/>
    </source>
</evidence>
<name>A0A7R8ZLP4_9CRUS</name>
<evidence type="ECO:0000256" key="4">
    <source>
        <dbReference type="ARBA" id="ARBA00022692"/>
    </source>
</evidence>
<dbReference type="SUPFAM" id="SSF161070">
    <property type="entry name" value="SNF-like"/>
    <property type="match status" value="1"/>
</dbReference>
<feature type="transmembrane region" description="Helical" evidence="12">
    <location>
        <begin position="475"/>
        <end position="495"/>
    </location>
</feature>
<feature type="transmembrane region" description="Helical" evidence="12">
    <location>
        <begin position="691"/>
        <end position="711"/>
    </location>
</feature>
<sequence length="897" mass="100818">MSIKSDVDLTSIEEEEDEEIEDEEDVASEEEVEEKGEVKGEKEDEDTESEEQVEDEGDQEEEGEERGEKDESESEEDAEDEEEEEESEAEDDETDNDNDETDDEETDDEKEQKNAALAQNHQIPEGQLAKRQEQVGKPDLVITNFETPKHSSEPSPKTVQIEAPDIPDVVVDPHKKTSFGVLEKNNDSPVQHVQWTIGDAEIPGHTRETKATKMPHVPSFVLEDSRGSLVLSKSQLPTAPDTHGAGERGQWGNQLDFLFSCISFAVGLGNIWRFPYYCFKNGGGAFLIPYFIAMIFCGIPIFFLEIAMGQYFALSNVRVLGKLAPIMKGCGLSAQVMVGFVNTYYTVIAAWGIMYLVQSFTALPDLPWSECTGADWETDNCIDATNSTNAENGTYVVVEFWESLENVDLSVIICSCFKKLMMSVDLALNRNRVLDISDGLEHPEAMRWELLGYLALAWFITWAIIWKGLHNSGKIVWVTATFPYLVLFILFGRAVTLDGAKDGLKFYITPDFDLLLTPDPWMDAGSQVFYSYGLAIGTLFALGSYNDFHHNCGSGPGLAFLTYPEVVASIGGAPFWSILFFVMFLVSWPTKLKIAFIMTMKASPPLLMQTLGIDSAFCTVEGFITSMVDLWPDILLKKRKLFTAGVCFFFFLTGIPQVTNVSKTFIIMSDIMNGNILLGGIYLFTLIDQYGAAGIALMLTALSQSIVFAWIFGVDRVYDCIEEMLDKRPHWLWGICWKFIGPIFMIVRIKKVHELKMSSTMSLCISFILSLQFIAVFFFVQYEPVTYDSTRHGHYEYPWWGIMICWLMAGSSVICIPGYFIYYLIKSDLPLKEVCAAVARGIRPSAIACSTIRSLDFLFKGIETRLHDKAHHRKKQTTQGSGYLQTDLPRGLLLSER</sequence>
<feature type="binding site" evidence="8">
    <location>
        <position position="615"/>
    </location>
    <ligand>
        <name>Na(+)</name>
        <dbReference type="ChEBI" id="CHEBI:29101"/>
        <label>1</label>
    </ligand>
</feature>
<evidence type="ECO:0000256" key="12">
    <source>
        <dbReference type="SAM" id="Phobius"/>
    </source>
</evidence>
<feature type="transmembrane region" description="Helical" evidence="12">
    <location>
        <begin position="450"/>
        <end position="469"/>
    </location>
</feature>
<dbReference type="GO" id="GO:0015293">
    <property type="term" value="F:symporter activity"/>
    <property type="evidence" value="ECO:0007669"/>
    <property type="project" value="UniProtKB-KW"/>
</dbReference>
<gene>
    <name evidence="13" type="ORF">CTOB1V02_LOCUS4094</name>
</gene>
<feature type="transmembrane region" description="Helical" evidence="12">
    <location>
        <begin position="334"/>
        <end position="357"/>
    </location>
</feature>
<accession>A0A7R8ZLP4</accession>
<feature type="binding site" evidence="8">
    <location>
        <position position="531"/>
    </location>
    <ligand>
        <name>Na(+)</name>
        <dbReference type="ChEBI" id="CHEBI:29101"/>
        <label>1</label>
    </ligand>
</feature>
<dbReference type="PANTHER" id="PTHR11616">
    <property type="entry name" value="SODIUM/CHLORIDE DEPENDENT TRANSPORTER"/>
    <property type="match status" value="1"/>
</dbReference>
<proteinExistence type="inferred from homology"/>
<evidence type="ECO:0000256" key="9">
    <source>
        <dbReference type="PIRSR" id="PIRSR600175-2"/>
    </source>
</evidence>
<evidence type="ECO:0000256" key="2">
    <source>
        <dbReference type="ARBA" id="ARBA00006459"/>
    </source>
</evidence>
<evidence type="ECO:0000256" key="11">
    <source>
        <dbReference type="SAM" id="MobiDB-lite"/>
    </source>
</evidence>
<evidence type="ECO:0000256" key="8">
    <source>
        <dbReference type="PIRSR" id="PIRSR600175-1"/>
    </source>
</evidence>
<evidence type="ECO:0000256" key="5">
    <source>
        <dbReference type="ARBA" id="ARBA00022847"/>
    </source>
</evidence>
<evidence type="ECO:0000256" key="3">
    <source>
        <dbReference type="ARBA" id="ARBA00022448"/>
    </source>
</evidence>
<dbReference type="PROSITE" id="PS50267">
    <property type="entry name" value="NA_NEUROTRAN_SYMP_3"/>
    <property type="match status" value="1"/>
</dbReference>
<dbReference type="PROSITE" id="PS00610">
    <property type="entry name" value="NA_NEUROTRAN_SYMP_1"/>
    <property type="match status" value="1"/>
</dbReference>
<feature type="compositionally biased region" description="Acidic residues" evidence="11">
    <location>
        <begin position="43"/>
        <end position="109"/>
    </location>
</feature>
<dbReference type="PANTHER" id="PTHR11616:SF254">
    <property type="entry name" value="TRANSPORTER"/>
    <property type="match status" value="1"/>
</dbReference>
<keyword evidence="5 10" id="KW-0769">Symport</keyword>
<dbReference type="OrthoDB" id="6581954at2759"/>
<dbReference type="InterPro" id="IPR037272">
    <property type="entry name" value="SNS_sf"/>
</dbReference>
<dbReference type="AlphaFoldDB" id="A0A7R8ZLP4"/>
<keyword evidence="7 12" id="KW-0472">Membrane</keyword>
<comment type="subcellular location">
    <subcellularLocation>
        <location evidence="1">Membrane</location>
        <topology evidence="1">Multi-pass membrane protein</topology>
    </subcellularLocation>
</comment>
<dbReference type="InterPro" id="IPR000175">
    <property type="entry name" value="Na/ntran_symport"/>
</dbReference>
<keyword evidence="9" id="KW-1015">Disulfide bond</keyword>
<protein>
    <recommendedName>
        <fullName evidence="10">Transporter</fullName>
    </recommendedName>
</protein>
<feature type="transmembrane region" description="Helical" evidence="12">
    <location>
        <begin position="731"/>
        <end position="749"/>
    </location>
</feature>
<feature type="binding site" evidence="8">
    <location>
        <position position="614"/>
    </location>
    <ligand>
        <name>Na(+)</name>
        <dbReference type="ChEBI" id="CHEBI:29101"/>
        <label>1</label>
    </ligand>
</feature>
<keyword evidence="3 10" id="KW-0813">Transport</keyword>
<keyword evidence="8" id="KW-0915">Sodium</keyword>
<dbReference type="EMBL" id="OB660766">
    <property type="protein sequence ID" value="CAD7226170.1"/>
    <property type="molecule type" value="Genomic_DNA"/>
</dbReference>
<comment type="similarity">
    <text evidence="2 10">Belongs to the sodium:neurotransmitter symporter (SNF) (TC 2.A.22) family.</text>
</comment>
<feature type="region of interest" description="Disordered" evidence="11">
    <location>
        <begin position="870"/>
        <end position="897"/>
    </location>
</feature>
<dbReference type="GO" id="GO:0005886">
    <property type="term" value="C:plasma membrane"/>
    <property type="evidence" value="ECO:0007669"/>
    <property type="project" value="TreeGrafter"/>
</dbReference>
<feature type="transmembrane region" description="Helical" evidence="12">
    <location>
        <begin position="800"/>
        <end position="825"/>
    </location>
</feature>
<feature type="binding site" evidence="8">
    <location>
        <position position="265"/>
    </location>
    <ligand>
        <name>Na(+)</name>
        <dbReference type="ChEBI" id="CHEBI:29101"/>
        <label>1</label>
    </ligand>
</feature>
<feature type="compositionally biased region" description="Acidic residues" evidence="11">
    <location>
        <begin position="11"/>
        <end position="34"/>
    </location>
</feature>